<gene>
    <name evidence="2" type="ORF">BG015_009609</name>
</gene>
<proteinExistence type="predicted"/>
<sequence length="189" mass="21861">MSRMQRTLNQYLSFLESTHHHHQPLFLSPEVIDHHQDEFDMPPPDHDQHQQENLFLAPTLVSYDNNEEDYDDLSNLDDQFMTMEITPYDWPQDPYLAHQSDEALDTESTSFFADTSGSTVFFNDPTASPHGYYNHNGHCNYCDGYDSYHDNDRYDSIGGLIHVFDTPTTPVEYNNSSSSGPRPHPHPHL</sequence>
<dbReference type="OrthoDB" id="2429739at2759"/>
<comment type="caution">
    <text evidence="2">The sequence shown here is derived from an EMBL/GenBank/DDBJ whole genome shotgun (WGS) entry which is preliminary data.</text>
</comment>
<dbReference type="AlphaFoldDB" id="A0A9P5RYR0"/>
<organism evidence="2 3">
    <name type="scientific">Linnemannia schmuckeri</name>
    <dbReference type="NCBI Taxonomy" id="64567"/>
    <lineage>
        <taxon>Eukaryota</taxon>
        <taxon>Fungi</taxon>
        <taxon>Fungi incertae sedis</taxon>
        <taxon>Mucoromycota</taxon>
        <taxon>Mortierellomycotina</taxon>
        <taxon>Mortierellomycetes</taxon>
        <taxon>Mortierellales</taxon>
        <taxon>Mortierellaceae</taxon>
        <taxon>Linnemannia</taxon>
    </lineage>
</organism>
<evidence type="ECO:0000256" key="1">
    <source>
        <dbReference type="SAM" id="MobiDB-lite"/>
    </source>
</evidence>
<name>A0A9P5RYR0_9FUNG</name>
<dbReference type="EMBL" id="JAAAUQ010000630">
    <property type="protein sequence ID" value="KAF9148652.1"/>
    <property type="molecule type" value="Genomic_DNA"/>
</dbReference>
<accession>A0A9P5RYR0</accession>
<reference evidence="2" key="1">
    <citation type="journal article" date="2020" name="Fungal Divers.">
        <title>Resolving the Mortierellaceae phylogeny through synthesis of multi-gene phylogenetics and phylogenomics.</title>
        <authorList>
            <person name="Vandepol N."/>
            <person name="Liber J."/>
            <person name="Desiro A."/>
            <person name="Na H."/>
            <person name="Kennedy M."/>
            <person name="Barry K."/>
            <person name="Grigoriev I.V."/>
            <person name="Miller A.N."/>
            <person name="O'Donnell K."/>
            <person name="Stajich J.E."/>
            <person name="Bonito G."/>
        </authorList>
    </citation>
    <scope>NUCLEOTIDE SEQUENCE</scope>
    <source>
        <strain evidence="2">NRRL 6426</strain>
    </source>
</reference>
<dbReference type="Proteomes" id="UP000748756">
    <property type="component" value="Unassembled WGS sequence"/>
</dbReference>
<evidence type="ECO:0000313" key="2">
    <source>
        <dbReference type="EMBL" id="KAF9148652.1"/>
    </source>
</evidence>
<feature type="region of interest" description="Disordered" evidence="1">
    <location>
        <begin position="170"/>
        <end position="189"/>
    </location>
</feature>
<evidence type="ECO:0000313" key="3">
    <source>
        <dbReference type="Proteomes" id="UP000748756"/>
    </source>
</evidence>
<keyword evidence="3" id="KW-1185">Reference proteome</keyword>
<protein>
    <submittedName>
        <fullName evidence="2">Uncharacterized protein</fullName>
    </submittedName>
</protein>